<dbReference type="Gene3D" id="1.10.10.10">
    <property type="entry name" value="Winged helix-like DNA-binding domain superfamily/Winged helix DNA-binding domain"/>
    <property type="match status" value="1"/>
</dbReference>
<keyword evidence="7" id="KW-1185">Reference proteome</keyword>
<evidence type="ECO:0000313" key="6">
    <source>
        <dbReference type="EMBL" id="SFJ50384.1"/>
    </source>
</evidence>
<dbReference type="Proteomes" id="UP000199518">
    <property type="component" value="Unassembled WGS sequence"/>
</dbReference>
<dbReference type="InterPro" id="IPR014331">
    <property type="entry name" value="RNA_pol_sigma70_ECF_RHOBA"/>
</dbReference>
<evidence type="ECO:0000256" key="4">
    <source>
        <dbReference type="ARBA" id="ARBA00023163"/>
    </source>
</evidence>
<comment type="similarity">
    <text evidence="1">Belongs to the sigma-70 factor family. ECF subfamily.</text>
</comment>
<dbReference type="Gene3D" id="1.10.1740.10">
    <property type="match status" value="1"/>
</dbReference>
<dbReference type="InterPro" id="IPR039425">
    <property type="entry name" value="RNA_pol_sigma-70-like"/>
</dbReference>
<feature type="domain" description="RNA polymerase sigma-70 region 2" evidence="5">
    <location>
        <begin position="18"/>
        <end position="84"/>
    </location>
</feature>
<dbReference type="GO" id="GO:0016987">
    <property type="term" value="F:sigma factor activity"/>
    <property type="evidence" value="ECO:0007669"/>
    <property type="project" value="UniProtKB-KW"/>
</dbReference>
<dbReference type="SUPFAM" id="SSF88659">
    <property type="entry name" value="Sigma3 and sigma4 domains of RNA polymerase sigma factors"/>
    <property type="match status" value="1"/>
</dbReference>
<dbReference type="InterPro" id="IPR014284">
    <property type="entry name" value="RNA_pol_sigma-70_dom"/>
</dbReference>
<protein>
    <submittedName>
        <fullName evidence="6">RNA polymerase sigma-70 factor, ECF subfamily</fullName>
    </submittedName>
</protein>
<dbReference type="InterPro" id="IPR013325">
    <property type="entry name" value="RNA_pol_sigma_r2"/>
</dbReference>
<dbReference type="NCBIfam" id="TIGR02989">
    <property type="entry name" value="Sig-70_gvs1"/>
    <property type="match status" value="1"/>
</dbReference>
<keyword evidence="4" id="KW-0804">Transcription</keyword>
<evidence type="ECO:0000313" key="7">
    <source>
        <dbReference type="Proteomes" id="UP000199518"/>
    </source>
</evidence>
<sequence>MLTSADTQERYQGFLREYARERTKLFRYIFSLLPNHADAEDVFQRCSIVLWQKFSEFDARRSFLAWACGVAFNEVCYFLRSTNRGQLKFDSELLEKLSDDRVSELGSTDQILVQLADCLKLLPRRDRELVRVAYGKSGTLREFAESTNQAPQTLYNNLGRIRRQLQTCVRRKLAVE</sequence>
<accession>A0A1I3RUX9</accession>
<proteinExistence type="inferred from homology"/>
<dbReference type="PANTHER" id="PTHR43133">
    <property type="entry name" value="RNA POLYMERASE ECF-TYPE SIGMA FACTO"/>
    <property type="match status" value="1"/>
</dbReference>
<keyword evidence="3" id="KW-0731">Sigma factor</keyword>
<dbReference type="Pfam" id="PF04542">
    <property type="entry name" value="Sigma70_r2"/>
    <property type="match status" value="1"/>
</dbReference>
<dbReference type="GO" id="GO:0006352">
    <property type="term" value="P:DNA-templated transcription initiation"/>
    <property type="evidence" value="ECO:0007669"/>
    <property type="project" value="InterPro"/>
</dbReference>
<gene>
    <name evidence="6" type="ORF">SAMN05421753_12215</name>
</gene>
<dbReference type="EMBL" id="FOQD01000022">
    <property type="protein sequence ID" value="SFJ50384.1"/>
    <property type="molecule type" value="Genomic_DNA"/>
</dbReference>
<dbReference type="InterPro" id="IPR013324">
    <property type="entry name" value="RNA_pol_sigma_r3/r4-like"/>
</dbReference>
<evidence type="ECO:0000256" key="1">
    <source>
        <dbReference type="ARBA" id="ARBA00010641"/>
    </source>
</evidence>
<dbReference type="InterPro" id="IPR036388">
    <property type="entry name" value="WH-like_DNA-bd_sf"/>
</dbReference>
<dbReference type="STRING" id="1576369.SAMN05421753_12215"/>
<reference evidence="7" key="1">
    <citation type="submission" date="2016-10" db="EMBL/GenBank/DDBJ databases">
        <authorList>
            <person name="Varghese N."/>
            <person name="Submissions S."/>
        </authorList>
    </citation>
    <scope>NUCLEOTIDE SEQUENCE [LARGE SCALE GENOMIC DNA]</scope>
    <source>
        <strain evidence="7">DSM 26348</strain>
    </source>
</reference>
<evidence type="ECO:0000256" key="2">
    <source>
        <dbReference type="ARBA" id="ARBA00023015"/>
    </source>
</evidence>
<evidence type="ECO:0000259" key="5">
    <source>
        <dbReference type="Pfam" id="PF04542"/>
    </source>
</evidence>
<organism evidence="6 7">
    <name type="scientific">Planctomicrobium piriforme</name>
    <dbReference type="NCBI Taxonomy" id="1576369"/>
    <lineage>
        <taxon>Bacteria</taxon>
        <taxon>Pseudomonadati</taxon>
        <taxon>Planctomycetota</taxon>
        <taxon>Planctomycetia</taxon>
        <taxon>Planctomycetales</taxon>
        <taxon>Planctomycetaceae</taxon>
        <taxon>Planctomicrobium</taxon>
    </lineage>
</organism>
<dbReference type="PANTHER" id="PTHR43133:SF51">
    <property type="entry name" value="RNA POLYMERASE SIGMA FACTOR"/>
    <property type="match status" value="1"/>
</dbReference>
<dbReference type="InterPro" id="IPR007627">
    <property type="entry name" value="RNA_pol_sigma70_r2"/>
</dbReference>
<dbReference type="AlphaFoldDB" id="A0A1I3RUX9"/>
<evidence type="ECO:0000256" key="3">
    <source>
        <dbReference type="ARBA" id="ARBA00023082"/>
    </source>
</evidence>
<keyword evidence="2" id="KW-0805">Transcription regulation</keyword>
<name>A0A1I3RUX9_9PLAN</name>
<dbReference type="NCBIfam" id="TIGR02937">
    <property type="entry name" value="sigma70-ECF"/>
    <property type="match status" value="1"/>
</dbReference>
<dbReference type="SUPFAM" id="SSF88946">
    <property type="entry name" value="Sigma2 domain of RNA polymerase sigma factors"/>
    <property type="match status" value="1"/>
</dbReference>